<gene>
    <name evidence="2" type="ORF">QSV35_12320</name>
</gene>
<evidence type="ECO:0000256" key="1">
    <source>
        <dbReference type="SAM" id="Phobius"/>
    </source>
</evidence>
<proteinExistence type="predicted"/>
<comment type="caution">
    <text evidence="2">The sequence shown here is derived from an EMBL/GenBank/DDBJ whole genome shotgun (WGS) entry which is preliminary data.</text>
</comment>
<evidence type="ECO:0000313" key="3">
    <source>
        <dbReference type="Proteomes" id="UP001235064"/>
    </source>
</evidence>
<evidence type="ECO:0000313" key="2">
    <source>
        <dbReference type="EMBL" id="MDL9980118.1"/>
    </source>
</evidence>
<feature type="transmembrane region" description="Helical" evidence="1">
    <location>
        <begin position="21"/>
        <end position="46"/>
    </location>
</feature>
<keyword evidence="3" id="KW-1185">Reference proteome</keyword>
<dbReference type="EMBL" id="JASXSZ010000003">
    <property type="protein sequence ID" value="MDL9980118.1"/>
    <property type="molecule type" value="Genomic_DNA"/>
</dbReference>
<reference evidence="2 3" key="1">
    <citation type="submission" date="2023-06" db="EMBL/GenBank/DDBJ databases">
        <title>Microbacterium sp. nov., isolated from a waste landfill.</title>
        <authorList>
            <person name="Wen W."/>
        </authorList>
    </citation>
    <scope>NUCLEOTIDE SEQUENCE [LARGE SCALE GENOMIC DNA]</scope>
    <source>
        <strain evidence="2 3">ASV49</strain>
    </source>
</reference>
<dbReference type="Proteomes" id="UP001235064">
    <property type="component" value="Unassembled WGS sequence"/>
</dbReference>
<dbReference type="RefSeq" id="WP_286289049.1">
    <property type="nucleotide sequence ID" value="NZ_JASXSZ010000003.1"/>
</dbReference>
<feature type="transmembrane region" description="Helical" evidence="1">
    <location>
        <begin position="58"/>
        <end position="82"/>
    </location>
</feature>
<keyword evidence="1" id="KW-1133">Transmembrane helix</keyword>
<keyword evidence="1" id="KW-0812">Transmembrane</keyword>
<sequence>MMTTDASTSGRPERRAAMPTWLIAVIAAAFGLFYAYALWNAVAFLISQASGPLGLNGYGWFVLLLPVVLPILVFAGAFALGWRRRALPFAAILLTGLALVSVFWLDIVAYSAVYGGSLLGS</sequence>
<keyword evidence="1" id="KW-0472">Membrane</keyword>
<organism evidence="2 3">
    <name type="scientific">Microbacterium candidum</name>
    <dbReference type="NCBI Taxonomy" id="3041922"/>
    <lineage>
        <taxon>Bacteria</taxon>
        <taxon>Bacillati</taxon>
        <taxon>Actinomycetota</taxon>
        <taxon>Actinomycetes</taxon>
        <taxon>Micrococcales</taxon>
        <taxon>Microbacteriaceae</taxon>
        <taxon>Microbacterium</taxon>
    </lineage>
</organism>
<name>A0ABT7N081_9MICO</name>
<accession>A0ABT7N081</accession>
<protein>
    <submittedName>
        <fullName evidence="2">Bacitracin resistance protein</fullName>
    </submittedName>
</protein>
<feature type="transmembrane region" description="Helical" evidence="1">
    <location>
        <begin position="89"/>
        <end position="113"/>
    </location>
</feature>